<sequence length="132" mass="14563">MRMEIHCSIISFSVSFMPLVTVASHAASGLAFSSSVIWALLLGFVWVVAMMGFLFVGKQIGLNKISVVIVVQFSNRLFVLLLCSGRLWEHSGEAELVRSGCRDSTVKLWLYGDVARWGGDQSSNNETPHSIR</sequence>
<name>A0A2T3AI87_9PEZI</name>
<dbReference type="EMBL" id="KZ678386">
    <property type="protein sequence ID" value="PSR99153.1"/>
    <property type="molecule type" value="Genomic_DNA"/>
</dbReference>
<evidence type="ECO:0000256" key="1">
    <source>
        <dbReference type="SAM" id="Phobius"/>
    </source>
</evidence>
<keyword evidence="1" id="KW-0812">Transmembrane</keyword>
<dbReference type="InParanoid" id="A0A2T3AI87"/>
<dbReference type="AlphaFoldDB" id="A0A2T3AI87"/>
<reference evidence="2 3" key="1">
    <citation type="journal article" date="2018" name="Mycol. Prog.">
        <title>Coniella lustricola, a new species from submerged detritus.</title>
        <authorList>
            <person name="Raudabaugh D.B."/>
            <person name="Iturriaga T."/>
            <person name="Carver A."/>
            <person name="Mondo S."/>
            <person name="Pangilinan J."/>
            <person name="Lipzen A."/>
            <person name="He G."/>
            <person name="Amirebrahimi M."/>
            <person name="Grigoriev I.V."/>
            <person name="Miller A.N."/>
        </authorList>
    </citation>
    <scope>NUCLEOTIDE SEQUENCE [LARGE SCALE GENOMIC DNA]</scope>
    <source>
        <strain evidence="2 3">B22-T-1</strain>
    </source>
</reference>
<dbReference type="Proteomes" id="UP000241462">
    <property type="component" value="Unassembled WGS sequence"/>
</dbReference>
<feature type="transmembrane region" description="Helical" evidence="1">
    <location>
        <begin position="36"/>
        <end position="56"/>
    </location>
</feature>
<evidence type="ECO:0000313" key="3">
    <source>
        <dbReference type="Proteomes" id="UP000241462"/>
    </source>
</evidence>
<keyword evidence="3" id="KW-1185">Reference proteome</keyword>
<evidence type="ECO:0000313" key="2">
    <source>
        <dbReference type="EMBL" id="PSR99153.1"/>
    </source>
</evidence>
<proteinExistence type="predicted"/>
<organism evidence="2 3">
    <name type="scientific">Coniella lustricola</name>
    <dbReference type="NCBI Taxonomy" id="2025994"/>
    <lineage>
        <taxon>Eukaryota</taxon>
        <taxon>Fungi</taxon>
        <taxon>Dikarya</taxon>
        <taxon>Ascomycota</taxon>
        <taxon>Pezizomycotina</taxon>
        <taxon>Sordariomycetes</taxon>
        <taxon>Sordariomycetidae</taxon>
        <taxon>Diaporthales</taxon>
        <taxon>Schizoparmaceae</taxon>
        <taxon>Coniella</taxon>
    </lineage>
</organism>
<keyword evidence="1" id="KW-0472">Membrane</keyword>
<protein>
    <submittedName>
        <fullName evidence="2">Uncharacterized protein</fullName>
    </submittedName>
</protein>
<gene>
    <name evidence="2" type="ORF">BD289DRAFT_58155</name>
</gene>
<accession>A0A2T3AI87</accession>
<keyword evidence="1" id="KW-1133">Transmembrane helix</keyword>